<feature type="compositionally biased region" description="Polar residues" evidence="1">
    <location>
        <begin position="82"/>
        <end position="98"/>
    </location>
</feature>
<dbReference type="Proteomes" id="UP000296049">
    <property type="component" value="Unassembled WGS sequence"/>
</dbReference>
<evidence type="ECO:0000313" key="3">
    <source>
        <dbReference type="Proteomes" id="UP000296049"/>
    </source>
</evidence>
<dbReference type="AlphaFoldDB" id="R0JF78"/>
<gene>
    <name evidence="2" type="ORF">Anapl_13998</name>
</gene>
<organism evidence="2 3">
    <name type="scientific">Anas platyrhynchos</name>
    <name type="common">Mallard</name>
    <name type="synonym">Anas boschas</name>
    <dbReference type="NCBI Taxonomy" id="8839"/>
    <lineage>
        <taxon>Eukaryota</taxon>
        <taxon>Metazoa</taxon>
        <taxon>Chordata</taxon>
        <taxon>Craniata</taxon>
        <taxon>Vertebrata</taxon>
        <taxon>Euteleostomi</taxon>
        <taxon>Archelosauria</taxon>
        <taxon>Archosauria</taxon>
        <taxon>Dinosauria</taxon>
        <taxon>Saurischia</taxon>
        <taxon>Theropoda</taxon>
        <taxon>Coelurosauria</taxon>
        <taxon>Aves</taxon>
        <taxon>Neognathae</taxon>
        <taxon>Galloanserae</taxon>
        <taxon>Anseriformes</taxon>
        <taxon>Anatidae</taxon>
        <taxon>Anatinae</taxon>
        <taxon>Anas</taxon>
    </lineage>
</organism>
<dbReference type="EMBL" id="KB744154">
    <property type="protein sequence ID" value="EOA95875.1"/>
    <property type="molecule type" value="Genomic_DNA"/>
</dbReference>
<accession>R0JF78</accession>
<evidence type="ECO:0000256" key="1">
    <source>
        <dbReference type="SAM" id="MobiDB-lite"/>
    </source>
</evidence>
<proteinExistence type="predicted"/>
<evidence type="ECO:0000313" key="2">
    <source>
        <dbReference type="EMBL" id="EOA95875.1"/>
    </source>
</evidence>
<sequence>MFPREYCKINSIQDEQYSISSGHASSAEAQQNIWLSFSSKSTRRLKAVHRWCLGTNSPKKAISSPLAAPGSECTGPEPPPGSTQGTANCMRSDSNNRSGRFGHSDQKAAPHPNNPNNPSHATSTAPSSRQDAAAQPETPPSFHKETSVLIDISELEASCHQDSAGGDIWHLKFEVNFRTLSLESCKEI</sequence>
<feature type="compositionally biased region" description="Low complexity" evidence="1">
    <location>
        <begin position="109"/>
        <end position="124"/>
    </location>
</feature>
<feature type="region of interest" description="Disordered" evidence="1">
    <location>
        <begin position="58"/>
        <end position="143"/>
    </location>
</feature>
<reference evidence="3" key="1">
    <citation type="journal article" date="2013" name="Nat. Genet.">
        <title>The duck genome and transcriptome provide insight into an avian influenza virus reservoir species.</title>
        <authorList>
            <person name="Huang Y."/>
            <person name="Li Y."/>
            <person name="Burt D.W."/>
            <person name="Chen H."/>
            <person name="Zhang Y."/>
            <person name="Qian W."/>
            <person name="Kim H."/>
            <person name="Gan S."/>
            <person name="Zhao Y."/>
            <person name="Li J."/>
            <person name="Yi K."/>
            <person name="Feng H."/>
            <person name="Zhu P."/>
            <person name="Li B."/>
            <person name="Liu Q."/>
            <person name="Fairley S."/>
            <person name="Magor K.E."/>
            <person name="Du Z."/>
            <person name="Hu X."/>
            <person name="Goodman L."/>
            <person name="Tafer H."/>
            <person name="Vignal A."/>
            <person name="Lee T."/>
            <person name="Kim K.W."/>
            <person name="Sheng Z."/>
            <person name="An Y."/>
            <person name="Searle S."/>
            <person name="Herrero J."/>
            <person name="Groenen M.A."/>
            <person name="Crooijmans R.P."/>
            <person name="Faraut T."/>
            <person name="Cai Q."/>
            <person name="Webster R.G."/>
            <person name="Aldridge J.R."/>
            <person name="Warren W.C."/>
            <person name="Bartschat S."/>
            <person name="Kehr S."/>
            <person name="Marz M."/>
            <person name="Stadler P.F."/>
            <person name="Smith J."/>
            <person name="Kraus R.H."/>
            <person name="Zhao Y."/>
            <person name="Ren L."/>
            <person name="Fei J."/>
            <person name="Morisson M."/>
            <person name="Kaiser P."/>
            <person name="Griffin D.K."/>
            <person name="Rao M."/>
            <person name="Pitel F."/>
            <person name="Wang J."/>
            <person name="Li N."/>
        </authorList>
    </citation>
    <scope>NUCLEOTIDE SEQUENCE [LARGE SCALE GENOMIC DNA]</scope>
</reference>
<keyword evidence="3" id="KW-1185">Reference proteome</keyword>
<protein>
    <submittedName>
        <fullName evidence="2">Uncharacterized protein</fullName>
    </submittedName>
</protein>
<name>R0JF78_ANAPL</name>